<dbReference type="RefSeq" id="WP_347286911.1">
    <property type="nucleotide sequence ID" value="NZ_JAUZQE010000013.1"/>
</dbReference>
<keyword evidence="3" id="KW-1185">Reference proteome</keyword>
<protein>
    <submittedName>
        <fullName evidence="2">DUF1178 family protein</fullName>
    </submittedName>
</protein>
<dbReference type="Proteomes" id="UP001232156">
    <property type="component" value="Unassembled WGS sequence"/>
</dbReference>
<evidence type="ECO:0000313" key="3">
    <source>
        <dbReference type="Proteomes" id="UP001232156"/>
    </source>
</evidence>
<dbReference type="InterPro" id="IPR009562">
    <property type="entry name" value="DUF1178"/>
</dbReference>
<reference evidence="2 3" key="1">
    <citation type="submission" date="2023-08" db="EMBL/GenBank/DDBJ databases">
        <title>Alcaligenaceae gen. nov., a novel taxon isolated from the sludge of Yixing Pesticide Factory.</title>
        <authorList>
            <person name="Ruan L."/>
        </authorList>
    </citation>
    <scope>NUCLEOTIDE SEQUENCE [LARGE SCALE GENOMIC DNA]</scope>
    <source>
        <strain evidence="2 3">LG-2</strain>
    </source>
</reference>
<accession>A0ABU1D5U2</accession>
<evidence type="ECO:0000256" key="1">
    <source>
        <dbReference type="SAM" id="MobiDB-lite"/>
    </source>
</evidence>
<proteinExistence type="predicted"/>
<organism evidence="2 3">
    <name type="scientific">Yanghanlia caeni</name>
    <dbReference type="NCBI Taxonomy" id="3064283"/>
    <lineage>
        <taxon>Bacteria</taxon>
        <taxon>Pseudomonadati</taxon>
        <taxon>Pseudomonadota</taxon>
        <taxon>Betaproteobacteria</taxon>
        <taxon>Burkholderiales</taxon>
        <taxon>Alcaligenaceae</taxon>
        <taxon>Yanghanlia</taxon>
    </lineage>
</organism>
<comment type="caution">
    <text evidence="2">The sequence shown here is derived from an EMBL/GenBank/DDBJ whole genome shotgun (WGS) entry which is preliminary data.</text>
</comment>
<feature type="region of interest" description="Disordered" evidence="1">
    <location>
        <begin position="63"/>
        <end position="87"/>
    </location>
</feature>
<evidence type="ECO:0000313" key="2">
    <source>
        <dbReference type="EMBL" id="MDR4125806.1"/>
    </source>
</evidence>
<dbReference type="EMBL" id="JAUZQE010000013">
    <property type="protein sequence ID" value="MDR4125806.1"/>
    <property type="molecule type" value="Genomic_DNA"/>
</dbReference>
<name>A0ABU1D5U2_9BURK</name>
<dbReference type="Pfam" id="PF06676">
    <property type="entry name" value="DUF1178"/>
    <property type="match status" value="1"/>
</dbReference>
<gene>
    <name evidence="2" type="ORF">Q8947_07380</name>
</gene>
<dbReference type="PIRSF" id="PIRSF032131">
    <property type="entry name" value="UCP032131"/>
    <property type="match status" value="1"/>
</dbReference>
<sequence length="166" mass="18284">MSLKVFDLQCEHSHVFEGWFASAEAYETQKADGLLSCPVCNSTVVSRKVSAARLNVGHLKRERLEGRAGTAESRAQSDAGRASGGTHEAAELARIQAEVLRQVRKIVRETENVGSRFAEESRRIHYGEAKERPIRGTATAQERAELAEEGIAVVAIPEFLDDDHLQ</sequence>